<dbReference type="Proteomes" id="UP000494165">
    <property type="component" value="Unassembled WGS sequence"/>
</dbReference>
<feature type="transmembrane region" description="Helical" evidence="3">
    <location>
        <begin position="200"/>
        <end position="225"/>
    </location>
</feature>
<proteinExistence type="predicted"/>
<feature type="disulfide bond" evidence="1">
    <location>
        <begin position="43"/>
        <end position="61"/>
    </location>
</feature>
<accession>A0A8S1D572</accession>
<gene>
    <name evidence="6" type="ORF">CLODIP_2_CD07751</name>
</gene>
<dbReference type="EMBL" id="CADEPI010000080">
    <property type="protein sequence ID" value="CAB3373027.1"/>
    <property type="molecule type" value="Genomic_DNA"/>
</dbReference>
<keyword evidence="3" id="KW-0472">Membrane</keyword>
<evidence type="ECO:0000256" key="4">
    <source>
        <dbReference type="SAM" id="SignalP"/>
    </source>
</evidence>
<evidence type="ECO:0000256" key="2">
    <source>
        <dbReference type="SAM" id="MobiDB-lite"/>
    </source>
</evidence>
<comment type="caution">
    <text evidence="1">Lacks conserved residue(s) required for the propagation of feature annotation.</text>
</comment>
<keyword evidence="3" id="KW-1133">Transmembrane helix</keyword>
<evidence type="ECO:0000256" key="1">
    <source>
        <dbReference type="PROSITE-ProRule" id="PRU00206"/>
    </source>
</evidence>
<feature type="repeat" description="TNFR-Cys" evidence="1">
    <location>
        <begin position="22"/>
        <end position="61"/>
    </location>
</feature>
<dbReference type="PROSITE" id="PS50050">
    <property type="entry name" value="TNFR_NGFR_2"/>
    <property type="match status" value="1"/>
</dbReference>
<protein>
    <recommendedName>
        <fullName evidence="5">TNFR-Cys domain-containing protein</fullName>
    </recommendedName>
</protein>
<feature type="chain" id="PRO_5035734793" description="TNFR-Cys domain-containing protein" evidence="4">
    <location>
        <begin position="20"/>
        <end position="324"/>
    </location>
</feature>
<keyword evidence="3" id="KW-0812">Transmembrane</keyword>
<name>A0A8S1D572_9INSE</name>
<evidence type="ECO:0000259" key="5">
    <source>
        <dbReference type="PROSITE" id="PS50050"/>
    </source>
</evidence>
<dbReference type="OrthoDB" id="6126731at2759"/>
<dbReference type="InterPro" id="IPR001368">
    <property type="entry name" value="TNFR/NGFR_Cys_rich_reg"/>
</dbReference>
<dbReference type="AlphaFoldDB" id="A0A8S1D572"/>
<feature type="compositionally biased region" description="Low complexity" evidence="2">
    <location>
        <begin position="84"/>
        <end position="98"/>
    </location>
</feature>
<feature type="region of interest" description="Disordered" evidence="2">
    <location>
        <begin position="75"/>
        <end position="186"/>
    </location>
</feature>
<evidence type="ECO:0000256" key="3">
    <source>
        <dbReference type="SAM" id="Phobius"/>
    </source>
</evidence>
<keyword evidence="7" id="KW-1185">Reference proteome</keyword>
<comment type="caution">
    <text evidence="6">The sequence shown here is derived from an EMBL/GenBank/DDBJ whole genome shotgun (WGS) entry which is preliminary data.</text>
</comment>
<sequence length="324" mass="35138">MFRTSVAGLLLVVAAVAVASPPCPKGHGFWDTNRQECAQCKVCSHNEVVLMPCQPYKDTLCGPMSALNIKWPWRQPAAANPGRPSTSTSTTTSTTTTAAPPPTRLYVFSTRKMRPLSRRVTTADDGRLDGRPSTSSATEEGRRHHTGPLATVAPPPPSPSSTTEAASSTTEAASSTTEAPTTKVSAQPFLQTETTLEWDWQALALAVIIAAFVVLLVIFAVYAAVHARRATNRRRRVQKELDAAQLSLFPVTSGHDAELQTLSSPSSPKGMFKANQCLYLEKLLEQKQTRRANIYVETGRQATPAPARRSSRWKEKPTAARTPC</sequence>
<feature type="disulfide bond" evidence="1">
    <location>
        <begin position="40"/>
        <end position="53"/>
    </location>
</feature>
<evidence type="ECO:0000313" key="7">
    <source>
        <dbReference type="Proteomes" id="UP000494165"/>
    </source>
</evidence>
<dbReference type="Gene3D" id="2.10.50.10">
    <property type="entry name" value="Tumor Necrosis Factor Receptor, subunit A, domain 2"/>
    <property type="match status" value="1"/>
</dbReference>
<feature type="domain" description="TNFR-Cys" evidence="5">
    <location>
        <begin position="22"/>
        <end position="61"/>
    </location>
</feature>
<feature type="region of interest" description="Disordered" evidence="2">
    <location>
        <begin position="299"/>
        <end position="324"/>
    </location>
</feature>
<feature type="compositionally biased region" description="Basic and acidic residues" evidence="2">
    <location>
        <begin position="121"/>
        <end position="130"/>
    </location>
</feature>
<reference evidence="6 7" key="1">
    <citation type="submission" date="2020-04" db="EMBL/GenBank/DDBJ databases">
        <authorList>
            <person name="Alioto T."/>
            <person name="Alioto T."/>
            <person name="Gomez Garrido J."/>
        </authorList>
    </citation>
    <scope>NUCLEOTIDE SEQUENCE [LARGE SCALE GENOMIC DNA]</scope>
</reference>
<dbReference type="PROSITE" id="PS00652">
    <property type="entry name" value="TNFR_NGFR_1"/>
    <property type="match status" value="1"/>
</dbReference>
<feature type="compositionally biased region" description="Low complexity" evidence="2">
    <location>
        <begin position="160"/>
        <end position="182"/>
    </location>
</feature>
<evidence type="ECO:0000313" key="6">
    <source>
        <dbReference type="EMBL" id="CAB3373027.1"/>
    </source>
</evidence>
<keyword evidence="4" id="KW-0732">Signal</keyword>
<feature type="signal peptide" evidence="4">
    <location>
        <begin position="1"/>
        <end position="19"/>
    </location>
</feature>
<keyword evidence="1" id="KW-1015">Disulfide bond</keyword>
<organism evidence="6 7">
    <name type="scientific">Cloeon dipterum</name>
    <dbReference type="NCBI Taxonomy" id="197152"/>
    <lineage>
        <taxon>Eukaryota</taxon>
        <taxon>Metazoa</taxon>
        <taxon>Ecdysozoa</taxon>
        <taxon>Arthropoda</taxon>
        <taxon>Hexapoda</taxon>
        <taxon>Insecta</taxon>
        <taxon>Pterygota</taxon>
        <taxon>Palaeoptera</taxon>
        <taxon>Ephemeroptera</taxon>
        <taxon>Pisciforma</taxon>
        <taxon>Baetidae</taxon>
        <taxon>Cloeon</taxon>
    </lineage>
</organism>